<dbReference type="SUPFAM" id="SSF49879">
    <property type="entry name" value="SMAD/FHA domain"/>
    <property type="match status" value="1"/>
</dbReference>
<evidence type="ECO:0000256" key="11">
    <source>
        <dbReference type="SAM" id="MobiDB-lite"/>
    </source>
</evidence>
<dbReference type="InterPro" id="IPR011993">
    <property type="entry name" value="PH-like_dom_sf"/>
</dbReference>
<dbReference type="Pfam" id="PF12423">
    <property type="entry name" value="KIF1B"/>
    <property type="match status" value="1"/>
</dbReference>
<evidence type="ECO:0000259" key="12">
    <source>
        <dbReference type="PROSITE" id="PS50003"/>
    </source>
</evidence>
<dbReference type="InterPro" id="IPR022164">
    <property type="entry name" value="Kinesin-like"/>
</dbReference>
<evidence type="ECO:0000313" key="15">
    <source>
        <dbReference type="EMBL" id="KAK9767804.1"/>
    </source>
</evidence>
<evidence type="ECO:0000256" key="7">
    <source>
        <dbReference type="ARBA" id="ARBA00023175"/>
    </source>
</evidence>
<evidence type="ECO:0000259" key="13">
    <source>
        <dbReference type="PROSITE" id="PS50006"/>
    </source>
</evidence>
<feature type="binding site" evidence="9">
    <location>
        <begin position="93"/>
        <end position="100"/>
    </location>
    <ligand>
        <name>ATP</name>
        <dbReference type="ChEBI" id="CHEBI:30616"/>
    </ligand>
</feature>
<dbReference type="PANTHER" id="PTHR47117">
    <property type="entry name" value="STAR-RELATED LIPID TRANSFER PROTEIN 9"/>
    <property type="match status" value="1"/>
</dbReference>
<evidence type="ECO:0000313" key="16">
    <source>
        <dbReference type="Proteomes" id="UP001479436"/>
    </source>
</evidence>
<accession>A0ABR2X215</accession>
<feature type="domain" description="FHA" evidence="13">
    <location>
        <begin position="469"/>
        <end position="520"/>
    </location>
</feature>
<dbReference type="Gene3D" id="2.30.29.30">
    <property type="entry name" value="Pleckstrin-homology domain (PH domain)/Phosphotyrosine-binding domain (PTB)"/>
    <property type="match status" value="1"/>
</dbReference>
<dbReference type="InterPro" id="IPR022140">
    <property type="entry name" value="Kinesin-like_KIF1-typ"/>
</dbReference>
<comment type="similarity">
    <text evidence="9">Belongs to the TRAFAC class myosin-kinesin ATPase superfamily. Kinesin family.</text>
</comment>
<sequence>MSNNIKVVVRCRPLNTREKERGASCLIRMKDNQTIITKPDDQSTKSFAFDKSYWSANKEDKNYASQRVLYNDLGEDLLNHAFEGYNTCIFAYGQTGSGKSYSMMGYGEDKGIIPLTCNELFNRINANVDPNLKINVQVSYMEIYCERVRDLLNPKAKGNMKVREHPSMGPYVEDLSKLMVTSFADVEALMDAGNKSRTVAATNMNETSSRSHAVFTLILTQIRDDLETKMSTEKVSKISLVDLAGSERADSTGATGTRLKEGANINKSLTTLGKVISALAEQSTKRGKKEEFVPYRDSTLTWLLKDSLGGNSKTAMIAAISPADYDETLSTLRYADRAKKIQNKAVVNEDPNARMIRELKEELQQLRTKLSVYDPNEAGIPSSPALKIRDQLQASEKLMAELNESWEDKLKKTQSIQEERERTLEELGIAIEKNQVGLYSPKRVPHLVNLNEDPLMSECLVYNLKSGITRVGKMDSDQAADIRLSGSSILDQHCEFNNNKGVVTLTATEGSVTMVNGRRVTKPKRLKSGFRIILGDNHVFRFNNPEEVRRERDLQKSALNNVTFPEDEDSDRPESPTSSISLASEVIDWSYAWKEVAGSTQHRVSTPIPLSLKDVSLEELSTITSPGPARLEFEVKLHLARNEMQQQLENQKKGYEEKLKKLETSSSDETVVQKEALEEKLKVTQQKMEKMLTLQREEYEKKIKRLSLTAATFSSYKPPIVYSEREKQLIHWVLGKMRARRTVNMAETILSNAVILKEANVISRELDKHVIYQFTIVEDYPFIQPVSFWESMSALNQYSNQEDADLFASKKPCIGIKVIDMKHEVIYIWSIEKLKTRLQRMRQLYNYIDQPTYRKHFNFEEPFYENPPTGFTFIGSAAVHMKNLLWKVPQQHDIPVLCRYTGRTKGICRVALTPKPTRDSGYSSTIYSAGSLNGNRNIDATEIPTENKHQQVQIGDQITFEVNIIEITGFSEEEFTQIHCQFRLASFGGVEQLSENDKIFATDPVSDFEDSPIYFGYHQTINVTVNEIIRNHLNDNLLVFEVFGRARLKNLTEIEQWDLQQEEGNQHNTDHAGDISLEQSKPLERRSDEELFAEELHDVLSWVQVCELGSTGDYGPVPVQTDNTMDSGVFLLRQGLQRRIVLTLSHNSGHLFEWTKVTRMSVGQVRLLENRARIVESNSRKEIELNLVPSQTLVFKPDGTSNIIVQASWDSSLHDSIFLNRTTSTNHRVIVTLNWEVEAVRVSEPIRFSMDIAVQIQGRESRISTKGLMGFLSSNKQLGKVSGIFQVTLKPPMTRKLTELWRMNTASTYVRGEEFLGSWKPRGVSLVSEYRITNERIRKIELLENIRQHLDLLEKLNIKHSYSANTSPEELCRKVIDLWMRPTLNLDEIVIDPNPPRPEDLDMEMTEPPEESEEETRQQLVVPPVSIKDQVKLTPYVRMVNKCDTVAKKGYLYYPENLQDSWVKKWFVIRRPYMFMYSSNSESDEQAVINLTAVRVDYKKDLENMLQRKHVFAIYTSHNSYLLQASSQADMDDWIGQIDQWYHVLS</sequence>
<dbReference type="PROSITE" id="PS50003">
    <property type="entry name" value="PH_DOMAIN"/>
    <property type="match status" value="1"/>
</dbReference>
<dbReference type="InterPro" id="IPR027417">
    <property type="entry name" value="P-loop_NTPase"/>
</dbReference>
<dbReference type="InterPro" id="IPR049780">
    <property type="entry name" value="PH_KIFIA_KIFIB"/>
</dbReference>
<feature type="coiled-coil region" evidence="10">
    <location>
        <begin position="641"/>
        <end position="709"/>
    </location>
</feature>
<protein>
    <recommendedName>
        <fullName evidence="17">Kinesin-domain-containing protein</fullName>
    </recommendedName>
</protein>
<dbReference type="InterPro" id="IPR001752">
    <property type="entry name" value="Kinesin_motor_dom"/>
</dbReference>
<dbReference type="Gene3D" id="2.60.200.20">
    <property type="match status" value="1"/>
</dbReference>
<dbReference type="CDD" id="cd01233">
    <property type="entry name" value="PH_KIFIA_KIFIB"/>
    <property type="match status" value="1"/>
</dbReference>
<feature type="region of interest" description="Disordered" evidence="11">
    <location>
        <begin position="558"/>
        <end position="578"/>
    </location>
</feature>
<dbReference type="PROSITE" id="PS50067">
    <property type="entry name" value="KINESIN_MOTOR_2"/>
    <property type="match status" value="1"/>
</dbReference>
<organism evidence="15 16">
    <name type="scientific">Basidiobolus ranarum</name>
    <dbReference type="NCBI Taxonomy" id="34480"/>
    <lineage>
        <taxon>Eukaryota</taxon>
        <taxon>Fungi</taxon>
        <taxon>Fungi incertae sedis</taxon>
        <taxon>Zoopagomycota</taxon>
        <taxon>Entomophthoromycotina</taxon>
        <taxon>Basidiobolomycetes</taxon>
        <taxon>Basidiobolales</taxon>
        <taxon>Basidiobolaceae</taxon>
        <taxon>Basidiobolus</taxon>
    </lineage>
</organism>
<dbReference type="SMART" id="SM00129">
    <property type="entry name" value="KISc"/>
    <property type="match status" value="1"/>
</dbReference>
<evidence type="ECO:0000256" key="6">
    <source>
        <dbReference type="ARBA" id="ARBA00023054"/>
    </source>
</evidence>
<dbReference type="Gene3D" id="6.10.250.2520">
    <property type="match status" value="1"/>
</dbReference>
<keyword evidence="2" id="KW-0963">Cytoplasm</keyword>
<evidence type="ECO:0000256" key="9">
    <source>
        <dbReference type="PROSITE-ProRule" id="PRU00283"/>
    </source>
</evidence>
<dbReference type="InterPro" id="IPR008984">
    <property type="entry name" value="SMAD_FHA_dom_sf"/>
</dbReference>
<feature type="compositionally biased region" description="Acidic residues" evidence="11">
    <location>
        <begin position="1401"/>
        <end position="1414"/>
    </location>
</feature>
<keyword evidence="3" id="KW-0493">Microtubule</keyword>
<proteinExistence type="inferred from homology"/>
<dbReference type="SUPFAM" id="SSF50729">
    <property type="entry name" value="PH domain-like"/>
    <property type="match status" value="1"/>
</dbReference>
<dbReference type="Proteomes" id="UP001479436">
    <property type="component" value="Unassembled WGS sequence"/>
</dbReference>
<dbReference type="CDD" id="cd01365">
    <property type="entry name" value="KISc_KIF1A_KIF1B"/>
    <property type="match status" value="1"/>
</dbReference>
<dbReference type="PROSITE" id="PS50006">
    <property type="entry name" value="FHA_DOMAIN"/>
    <property type="match status" value="1"/>
</dbReference>
<dbReference type="SMART" id="SM00233">
    <property type="entry name" value="PH"/>
    <property type="match status" value="1"/>
</dbReference>
<feature type="domain" description="Kinesin motor" evidence="14">
    <location>
        <begin position="4"/>
        <end position="341"/>
    </location>
</feature>
<dbReference type="InterPro" id="IPR019821">
    <property type="entry name" value="Kinesin_motor_CS"/>
</dbReference>
<evidence type="ECO:0000256" key="5">
    <source>
        <dbReference type="ARBA" id="ARBA00022840"/>
    </source>
</evidence>
<evidence type="ECO:0000256" key="10">
    <source>
        <dbReference type="SAM" id="Coils"/>
    </source>
</evidence>
<keyword evidence="5 9" id="KW-0067">ATP-binding</keyword>
<keyword evidence="7 9" id="KW-0505">Motor protein</keyword>
<dbReference type="Gene3D" id="3.40.850.10">
    <property type="entry name" value="Kinesin motor domain"/>
    <property type="match status" value="1"/>
</dbReference>
<dbReference type="SUPFAM" id="SSF52540">
    <property type="entry name" value="P-loop containing nucleoside triphosphate hydrolases"/>
    <property type="match status" value="1"/>
</dbReference>
<dbReference type="InterPro" id="IPR001849">
    <property type="entry name" value="PH_domain"/>
</dbReference>
<keyword evidence="16" id="KW-1185">Reference proteome</keyword>
<gene>
    <name evidence="15" type="ORF">K7432_002085</name>
</gene>
<evidence type="ECO:0008006" key="17">
    <source>
        <dbReference type="Google" id="ProtNLM"/>
    </source>
</evidence>
<dbReference type="Pfam" id="PF00498">
    <property type="entry name" value="FHA"/>
    <property type="match status" value="1"/>
</dbReference>
<dbReference type="PRINTS" id="PR00380">
    <property type="entry name" value="KINESINHEAVY"/>
</dbReference>
<evidence type="ECO:0000256" key="8">
    <source>
        <dbReference type="ARBA" id="ARBA00023212"/>
    </source>
</evidence>
<comment type="caution">
    <text evidence="15">The sequence shown here is derived from an EMBL/GenBank/DDBJ whole genome shotgun (WGS) entry which is preliminary data.</text>
</comment>
<evidence type="ECO:0000256" key="1">
    <source>
        <dbReference type="ARBA" id="ARBA00004245"/>
    </source>
</evidence>
<dbReference type="PROSITE" id="PS00411">
    <property type="entry name" value="KINESIN_MOTOR_1"/>
    <property type="match status" value="1"/>
</dbReference>
<dbReference type="InterPro" id="IPR000253">
    <property type="entry name" value="FHA_dom"/>
</dbReference>
<evidence type="ECO:0000256" key="4">
    <source>
        <dbReference type="ARBA" id="ARBA00022741"/>
    </source>
</evidence>
<feature type="domain" description="PH" evidence="12">
    <location>
        <begin position="1445"/>
        <end position="1543"/>
    </location>
</feature>
<keyword evidence="6 10" id="KW-0175">Coiled coil</keyword>
<comment type="subcellular location">
    <subcellularLocation>
        <location evidence="1">Cytoplasm</location>
        <location evidence="1">Cytoskeleton</location>
    </subcellularLocation>
</comment>
<reference evidence="15 16" key="1">
    <citation type="submission" date="2023-04" db="EMBL/GenBank/DDBJ databases">
        <title>Genome of Basidiobolus ranarum AG-B5.</title>
        <authorList>
            <person name="Stajich J.E."/>
            <person name="Carter-House D."/>
            <person name="Gryganskyi A."/>
        </authorList>
    </citation>
    <scope>NUCLEOTIDE SEQUENCE [LARGE SCALE GENOMIC DNA]</scope>
    <source>
        <strain evidence="15 16">AG-B5</strain>
    </source>
</reference>
<dbReference type="SMART" id="SM00240">
    <property type="entry name" value="FHA"/>
    <property type="match status" value="1"/>
</dbReference>
<dbReference type="Pfam" id="PF16183">
    <property type="entry name" value="Kinesin_assoc"/>
    <property type="match status" value="1"/>
</dbReference>
<name>A0ABR2X215_9FUNG</name>
<dbReference type="Pfam" id="PF12473">
    <property type="entry name" value="DUF3694"/>
    <property type="match status" value="1"/>
</dbReference>
<feature type="region of interest" description="Disordered" evidence="11">
    <location>
        <begin position="1390"/>
        <end position="1418"/>
    </location>
</feature>
<evidence type="ECO:0000259" key="14">
    <source>
        <dbReference type="PROSITE" id="PS50067"/>
    </source>
</evidence>
<evidence type="ECO:0000256" key="2">
    <source>
        <dbReference type="ARBA" id="ARBA00022490"/>
    </source>
</evidence>
<evidence type="ECO:0000256" key="3">
    <source>
        <dbReference type="ARBA" id="ARBA00022701"/>
    </source>
</evidence>
<keyword evidence="4 9" id="KW-0547">Nucleotide-binding</keyword>
<dbReference type="Pfam" id="PF00225">
    <property type="entry name" value="Kinesin"/>
    <property type="match status" value="1"/>
</dbReference>
<dbReference type="InterPro" id="IPR032405">
    <property type="entry name" value="Kinesin_assoc"/>
</dbReference>
<dbReference type="CDD" id="cd22705">
    <property type="entry name" value="FHA_KIF1"/>
    <property type="match status" value="1"/>
</dbReference>
<dbReference type="EMBL" id="JASJQH010000053">
    <property type="protein sequence ID" value="KAK9767804.1"/>
    <property type="molecule type" value="Genomic_DNA"/>
</dbReference>
<dbReference type="InterPro" id="IPR036961">
    <property type="entry name" value="Kinesin_motor_dom_sf"/>
</dbReference>
<keyword evidence="8" id="KW-0206">Cytoskeleton</keyword>
<dbReference type="Pfam" id="PF00169">
    <property type="entry name" value="PH"/>
    <property type="match status" value="1"/>
</dbReference>